<keyword evidence="3" id="KW-0694">RNA-binding</keyword>
<evidence type="ECO:0000313" key="6">
    <source>
        <dbReference type="Proteomes" id="UP000054144"/>
    </source>
</evidence>
<feature type="non-terminal residue" evidence="5">
    <location>
        <position position="59"/>
    </location>
</feature>
<keyword evidence="6" id="KW-1185">Reference proteome</keyword>
<dbReference type="GO" id="GO:0000932">
    <property type="term" value="C:P-body"/>
    <property type="evidence" value="ECO:0007669"/>
    <property type="project" value="TreeGrafter"/>
</dbReference>
<keyword evidence="2" id="KW-0963">Cytoplasm</keyword>
<dbReference type="InterPro" id="IPR050897">
    <property type="entry name" value="SMAUG/VTS1_RNA-bind"/>
</dbReference>
<dbReference type="Gene3D" id="1.10.150.50">
    <property type="entry name" value="Transcription Factor, Ets-1"/>
    <property type="match status" value="1"/>
</dbReference>
<dbReference type="InterPro" id="IPR013761">
    <property type="entry name" value="SAM/pointed_sf"/>
</dbReference>
<dbReference type="OrthoDB" id="2155283at2759"/>
<dbReference type="InterPro" id="IPR001660">
    <property type="entry name" value="SAM"/>
</dbReference>
<feature type="domain" description="SAM" evidence="4">
    <location>
        <begin position="6"/>
        <end position="56"/>
    </location>
</feature>
<dbReference type="SUPFAM" id="SSF47769">
    <property type="entry name" value="SAM/Pointed domain"/>
    <property type="match status" value="1"/>
</dbReference>
<dbReference type="AlphaFoldDB" id="A0A0D7AG31"/>
<comment type="subcellular location">
    <subcellularLocation>
        <location evidence="1">Cytoplasm</location>
    </subcellularLocation>
</comment>
<organism evidence="5 6">
    <name type="scientific">Fistulina hepatica ATCC 64428</name>
    <dbReference type="NCBI Taxonomy" id="1128425"/>
    <lineage>
        <taxon>Eukaryota</taxon>
        <taxon>Fungi</taxon>
        <taxon>Dikarya</taxon>
        <taxon>Basidiomycota</taxon>
        <taxon>Agaricomycotina</taxon>
        <taxon>Agaricomycetes</taxon>
        <taxon>Agaricomycetidae</taxon>
        <taxon>Agaricales</taxon>
        <taxon>Fistulinaceae</taxon>
        <taxon>Fistulina</taxon>
    </lineage>
</organism>
<evidence type="ECO:0000313" key="5">
    <source>
        <dbReference type="EMBL" id="KIY50382.1"/>
    </source>
</evidence>
<dbReference type="GO" id="GO:0003729">
    <property type="term" value="F:mRNA binding"/>
    <property type="evidence" value="ECO:0007669"/>
    <property type="project" value="TreeGrafter"/>
</dbReference>
<evidence type="ECO:0000256" key="1">
    <source>
        <dbReference type="ARBA" id="ARBA00004496"/>
    </source>
</evidence>
<feature type="non-terminal residue" evidence="5">
    <location>
        <position position="1"/>
    </location>
</feature>
<dbReference type="GO" id="GO:0000289">
    <property type="term" value="P:nuclear-transcribed mRNA poly(A) tail shortening"/>
    <property type="evidence" value="ECO:0007669"/>
    <property type="project" value="TreeGrafter"/>
</dbReference>
<evidence type="ECO:0000256" key="3">
    <source>
        <dbReference type="ARBA" id="ARBA00022884"/>
    </source>
</evidence>
<gene>
    <name evidence="5" type="ORF">FISHEDRAFT_19515</name>
</gene>
<evidence type="ECO:0000259" key="4">
    <source>
        <dbReference type="Pfam" id="PF00536"/>
    </source>
</evidence>
<evidence type="ECO:0000256" key="2">
    <source>
        <dbReference type="ARBA" id="ARBA00022490"/>
    </source>
</evidence>
<reference evidence="5 6" key="1">
    <citation type="journal article" date="2015" name="Fungal Genet. Biol.">
        <title>Evolution of novel wood decay mechanisms in Agaricales revealed by the genome sequences of Fistulina hepatica and Cylindrobasidium torrendii.</title>
        <authorList>
            <person name="Floudas D."/>
            <person name="Held B.W."/>
            <person name="Riley R."/>
            <person name="Nagy L.G."/>
            <person name="Koehler G."/>
            <person name="Ransdell A.S."/>
            <person name="Younus H."/>
            <person name="Chow J."/>
            <person name="Chiniquy J."/>
            <person name="Lipzen A."/>
            <person name="Tritt A."/>
            <person name="Sun H."/>
            <person name="Haridas S."/>
            <person name="LaButti K."/>
            <person name="Ohm R.A."/>
            <person name="Kues U."/>
            <person name="Blanchette R.A."/>
            <person name="Grigoriev I.V."/>
            <person name="Minto R.E."/>
            <person name="Hibbett D.S."/>
        </authorList>
    </citation>
    <scope>NUCLEOTIDE SEQUENCE [LARGE SCALE GENOMIC DNA]</scope>
    <source>
        <strain evidence="5 6">ATCC 64428</strain>
    </source>
</reference>
<sequence>DPEILKDVPAWLRSVRLHKYTACFEGMTWQEMVDLTEPQLQEKGVVAQGARGRMLKIFQ</sequence>
<accession>A0A0D7AG31</accession>
<protein>
    <recommendedName>
        <fullName evidence="4">SAM domain-containing protein</fullName>
    </recommendedName>
</protein>
<proteinExistence type="predicted"/>
<name>A0A0D7AG31_9AGAR</name>
<dbReference type="EMBL" id="KN881676">
    <property type="protein sequence ID" value="KIY50382.1"/>
    <property type="molecule type" value="Genomic_DNA"/>
</dbReference>
<dbReference type="Proteomes" id="UP000054144">
    <property type="component" value="Unassembled WGS sequence"/>
</dbReference>
<dbReference type="PANTHER" id="PTHR12515">
    <property type="entry name" value="STERILE ALPHA MOTIF DOMAIN CONTAINING PROTEIN 4-RELATED"/>
    <property type="match status" value="1"/>
</dbReference>
<dbReference type="PANTHER" id="PTHR12515:SF5">
    <property type="entry name" value="PROTEIN SMAUG"/>
    <property type="match status" value="1"/>
</dbReference>
<dbReference type="Pfam" id="PF00536">
    <property type="entry name" value="SAM_1"/>
    <property type="match status" value="1"/>
</dbReference>